<name>A0A5A9PJC2_9TELE</name>
<feature type="compositionally biased region" description="Basic and acidic residues" evidence="1">
    <location>
        <begin position="105"/>
        <end position="118"/>
    </location>
</feature>
<keyword evidence="3" id="KW-1185">Reference proteome</keyword>
<protein>
    <submittedName>
        <fullName evidence="2">Uncharacterized protein</fullName>
    </submittedName>
</protein>
<dbReference type="EMBL" id="SOYY01000005">
    <property type="protein sequence ID" value="KAA0720797.1"/>
    <property type="molecule type" value="Genomic_DNA"/>
</dbReference>
<dbReference type="AlphaFoldDB" id="A0A5A9PJC2"/>
<evidence type="ECO:0000313" key="3">
    <source>
        <dbReference type="Proteomes" id="UP000324632"/>
    </source>
</evidence>
<feature type="compositionally biased region" description="Basic and acidic residues" evidence="1">
    <location>
        <begin position="40"/>
        <end position="54"/>
    </location>
</feature>
<evidence type="ECO:0000256" key="1">
    <source>
        <dbReference type="SAM" id="MobiDB-lite"/>
    </source>
</evidence>
<feature type="region of interest" description="Disordered" evidence="1">
    <location>
        <begin position="32"/>
        <end position="121"/>
    </location>
</feature>
<comment type="caution">
    <text evidence="2">The sequence shown here is derived from an EMBL/GenBank/DDBJ whole genome shotgun (WGS) entry which is preliminary data.</text>
</comment>
<reference evidence="2 3" key="1">
    <citation type="journal article" date="2019" name="Mol. Ecol. Resour.">
        <title>Chromosome-level genome assembly of Triplophysa tibetana, a fish adapted to the harsh high-altitude environment of the Tibetan Plateau.</title>
        <authorList>
            <person name="Yang X."/>
            <person name="Liu H."/>
            <person name="Ma Z."/>
            <person name="Zou Y."/>
            <person name="Zou M."/>
            <person name="Mao Y."/>
            <person name="Li X."/>
            <person name="Wang H."/>
            <person name="Chen T."/>
            <person name="Wang W."/>
            <person name="Yang R."/>
        </authorList>
    </citation>
    <scope>NUCLEOTIDE SEQUENCE [LARGE SCALE GENOMIC DNA]</scope>
    <source>
        <strain evidence="2">TTIB1903HZAU</strain>
        <tissue evidence="2">Muscle</tissue>
    </source>
</reference>
<sequence>MRIRSGTLRFGRTTRHAELWTVLTGGLGTNMEPCAESQGDPERALHHAENREHPAAPAALMPGDDAALLTPGRMSQRGKEAGLQTPGKDLLTSPSLSPGFSYSHGELERERGREREGGRAAVSNRRRECECVFRAHSVSWSISGSRVMPVEKV</sequence>
<organism evidence="2 3">
    <name type="scientific">Triplophysa tibetana</name>
    <dbReference type="NCBI Taxonomy" id="1572043"/>
    <lineage>
        <taxon>Eukaryota</taxon>
        <taxon>Metazoa</taxon>
        <taxon>Chordata</taxon>
        <taxon>Craniata</taxon>
        <taxon>Vertebrata</taxon>
        <taxon>Euteleostomi</taxon>
        <taxon>Actinopterygii</taxon>
        <taxon>Neopterygii</taxon>
        <taxon>Teleostei</taxon>
        <taxon>Ostariophysi</taxon>
        <taxon>Cypriniformes</taxon>
        <taxon>Nemacheilidae</taxon>
        <taxon>Triplophysa</taxon>
    </lineage>
</organism>
<accession>A0A5A9PJC2</accession>
<evidence type="ECO:0000313" key="2">
    <source>
        <dbReference type="EMBL" id="KAA0720797.1"/>
    </source>
</evidence>
<gene>
    <name evidence="2" type="ORF">E1301_Tti011450</name>
</gene>
<dbReference type="Proteomes" id="UP000324632">
    <property type="component" value="Chromosome 5"/>
</dbReference>
<proteinExistence type="predicted"/>